<protein>
    <recommendedName>
        <fullName evidence="4">DUF4410 domain-containing protein</fullName>
    </recommendedName>
</protein>
<accession>A0A4U1JHV5</accession>
<dbReference type="OrthoDB" id="5513497at2"/>
<dbReference type="RefSeq" id="WP_136927828.1">
    <property type="nucleotide sequence ID" value="NZ_SSMQ01000004.1"/>
</dbReference>
<feature type="signal peptide" evidence="1">
    <location>
        <begin position="1"/>
        <end position="24"/>
    </location>
</feature>
<proteinExistence type="predicted"/>
<reference evidence="2 3" key="1">
    <citation type="submission" date="2019-04" db="EMBL/GenBank/DDBJ databases">
        <authorList>
            <person name="Li Y."/>
            <person name="Wang J."/>
        </authorList>
    </citation>
    <scope>NUCLEOTIDE SEQUENCE [LARGE SCALE GENOMIC DNA]</scope>
    <source>
        <strain evidence="2 3">DSM 14668</strain>
    </source>
</reference>
<evidence type="ECO:0008006" key="4">
    <source>
        <dbReference type="Google" id="ProtNLM"/>
    </source>
</evidence>
<keyword evidence="3" id="KW-1185">Reference proteome</keyword>
<feature type="chain" id="PRO_5020832611" description="DUF4410 domain-containing protein" evidence="1">
    <location>
        <begin position="25"/>
        <end position="182"/>
    </location>
</feature>
<evidence type="ECO:0000256" key="1">
    <source>
        <dbReference type="SAM" id="SignalP"/>
    </source>
</evidence>
<name>A0A4U1JHV5_9BACT</name>
<gene>
    <name evidence="2" type="ORF">E8A74_05305</name>
</gene>
<comment type="caution">
    <text evidence="2">The sequence shown here is derived from an EMBL/GenBank/DDBJ whole genome shotgun (WGS) entry which is preliminary data.</text>
</comment>
<evidence type="ECO:0000313" key="3">
    <source>
        <dbReference type="Proteomes" id="UP000309215"/>
    </source>
</evidence>
<sequence length="182" mass="19826">MSFRKYLAALAAIVLLGVSAVADATTMLFLSREELVNRSDLVVRVRVRKAVTDESEDGRGLVTRTELDVVQLLKGKAEGRVVVQQFGGTHRGKTQKVLGDAALKAGEDAVVFLRRDDKGKMYFTALALSVYHVDAKGMARRELDGVELVRYAGKKLEPSGHVEQPEAVESLMTDVVRLAGGK</sequence>
<dbReference type="AlphaFoldDB" id="A0A4U1JHV5"/>
<keyword evidence="1" id="KW-0732">Signal</keyword>
<dbReference type="EMBL" id="SSMQ01000004">
    <property type="protein sequence ID" value="TKD12033.1"/>
    <property type="molecule type" value="Genomic_DNA"/>
</dbReference>
<dbReference type="Proteomes" id="UP000309215">
    <property type="component" value="Unassembled WGS sequence"/>
</dbReference>
<evidence type="ECO:0000313" key="2">
    <source>
        <dbReference type="EMBL" id="TKD12033.1"/>
    </source>
</evidence>
<organism evidence="2 3">
    <name type="scientific">Polyangium fumosum</name>
    <dbReference type="NCBI Taxonomy" id="889272"/>
    <lineage>
        <taxon>Bacteria</taxon>
        <taxon>Pseudomonadati</taxon>
        <taxon>Myxococcota</taxon>
        <taxon>Polyangia</taxon>
        <taxon>Polyangiales</taxon>
        <taxon>Polyangiaceae</taxon>
        <taxon>Polyangium</taxon>
    </lineage>
</organism>